<feature type="transmembrane region" description="Helical" evidence="8">
    <location>
        <begin position="314"/>
        <end position="332"/>
    </location>
</feature>
<evidence type="ECO:0000256" key="6">
    <source>
        <dbReference type="ARBA" id="ARBA00023136"/>
    </source>
</evidence>
<dbReference type="Pfam" id="PF02447">
    <property type="entry name" value="GntP_permease"/>
    <property type="match status" value="1"/>
</dbReference>
<dbReference type="PANTHER" id="PTHR30354:SF22">
    <property type="entry name" value="HIGH-AFFINITY GLUCONATE TRANSPORTER"/>
    <property type="match status" value="1"/>
</dbReference>
<dbReference type="GO" id="GO:0005886">
    <property type="term" value="C:plasma membrane"/>
    <property type="evidence" value="ECO:0007669"/>
    <property type="project" value="UniProtKB-SubCell"/>
</dbReference>
<feature type="transmembrane region" description="Helical" evidence="8">
    <location>
        <begin position="100"/>
        <end position="133"/>
    </location>
</feature>
<evidence type="ECO:0000256" key="3">
    <source>
        <dbReference type="ARBA" id="ARBA00022475"/>
    </source>
</evidence>
<feature type="transmembrane region" description="Helical" evidence="8">
    <location>
        <begin position="177"/>
        <end position="196"/>
    </location>
</feature>
<gene>
    <name evidence="9" type="ORF">LfDm3_1010</name>
</gene>
<dbReference type="PANTHER" id="PTHR30354">
    <property type="entry name" value="GNT FAMILY GLUCONATE TRANSPORTER"/>
    <property type="match status" value="1"/>
</dbReference>
<evidence type="ECO:0000256" key="2">
    <source>
        <dbReference type="ARBA" id="ARBA00022448"/>
    </source>
</evidence>
<dbReference type="EMBL" id="JOJZ01000020">
    <property type="protein sequence ID" value="KID41344.1"/>
    <property type="molecule type" value="Genomic_DNA"/>
</dbReference>
<reference evidence="9 10" key="1">
    <citation type="submission" date="2014-06" db="EMBL/GenBank/DDBJ databases">
        <title>Functional and comparative genomic analyses of the Drosophila gut microbiota identify candidate symbiosis factors.</title>
        <authorList>
            <person name="Newell P.D."/>
            <person name="Chaston J.M."/>
            <person name="Douglas A.E."/>
        </authorList>
    </citation>
    <scope>NUCLEOTIDE SEQUENCE [LARGE SCALE GENOMIC DNA]</scope>
    <source>
        <strain evidence="9 10">DmCS_002</strain>
    </source>
</reference>
<name>A0A0C1M572_9LACO</name>
<evidence type="ECO:0000256" key="5">
    <source>
        <dbReference type="ARBA" id="ARBA00022989"/>
    </source>
</evidence>
<protein>
    <submittedName>
        <fullName evidence="9">Gluconate permease</fullName>
    </submittedName>
</protein>
<feature type="transmembrane region" description="Helical" evidence="8">
    <location>
        <begin position="352"/>
        <end position="380"/>
    </location>
</feature>
<feature type="transmembrane region" description="Helical" evidence="8">
    <location>
        <begin position="428"/>
        <end position="453"/>
    </location>
</feature>
<feature type="transmembrane region" description="Helical" evidence="8">
    <location>
        <begin position="274"/>
        <end position="293"/>
    </location>
</feature>
<keyword evidence="4 8" id="KW-0812">Transmembrane</keyword>
<dbReference type="AlphaFoldDB" id="A0A0C1M572"/>
<proteinExistence type="inferred from homology"/>
<keyword evidence="5 8" id="KW-1133">Transmembrane helix</keyword>
<dbReference type="PIRSF" id="PIRSF002746">
    <property type="entry name" value="Gluconate_transporter"/>
    <property type="match status" value="1"/>
</dbReference>
<feature type="transmembrane region" description="Helical" evidence="8">
    <location>
        <begin position="6"/>
        <end position="21"/>
    </location>
</feature>
<keyword evidence="3" id="KW-1003">Cell membrane</keyword>
<keyword evidence="6 8" id="KW-0472">Membrane</keyword>
<comment type="similarity">
    <text evidence="7">Belongs to the GntP permease family.</text>
</comment>
<organism evidence="9 10">
    <name type="scientific">Fructilactobacillus fructivorans</name>
    <dbReference type="NCBI Taxonomy" id="1614"/>
    <lineage>
        <taxon>Bacteria</taxon>
        <taxon>Bacillati</taxon>
        <taxon>Bacillota</taxon>
        <taxon>Bacilli</taxon>
        <taxon>Lactobacillales</taxon>
        <taxon>Lactobacillaceae</taxon>
        <taxon>Fructilactobacillus</taxon>
    </lineage>
</organism>
<dbReference type="GO" id="GO:0015128">
    <property type="term" value="F:gluconate transmembrane transporter activity"/>
    <property type="evidence" value="ECO:0007669"/>
    <property type="project" value="InterPro"/>
</dbReference>
<feature type="transmembrane region" description="Helical" evidence="8">
    <location>
        <begin position="28"/>
        <end position="49"/>
    </location>
</feature>
<feature type="transmembrane region" description="Helical" evidence="8">
    <location>
        <begin position="387"/>
        <end position="408"/>
    </location>
</feature>
<comment type="caution">
    <text evidence="9">The sequence shown here is derived from an EMBL/GenBank/DDBJ whole genome shotgun (WGS) entry which is preliminary data.</text>
</comment>
<dbReference type="Proteomes" id="UP000031397">
    <property type="component" value="Unassembled WGS sequence"/>
</dbReference>
<keyword evidence="10" id="KW-1185">Reference proteome</keyword>
<accession>A0A0C1M572</accession>
<dbReference type="NCBIfam" id="TIGR00791">
    <property type="entry name" value="gntP"/>
    <property type="match status" value="1"/>
</dbReference>
<evidence type="ECO:0000256" key="7">
    <source>
        <dbReference type="ARBA" id="ARBA00049663"/>
    </source>
</evidence>
<dbReference type="InterPro" id="IPR003474">
    <property type="entry name" value="Glcn_transporter"/>
</dbReference>
<evidence type="ECO:0000313" key="9">
    <source>
        <dbReference type="EMBL" id="KID41344.1"/>
    </source>
</evidence>
<evidence type="ECO:0000256" key="1">
    <source>
        <dbReference type="ARBA" id="ARBA00004651"/>
    </source>
</evidence>
<dbReference type="PATRIC" id="fig|1614.7.peg.957"/>
<evidence type="ECO:0000256" key="8">
    <source>
        <dbReference type="SAM" id="Phobius"/>
    </source>
</evidence>
<feature type="transmembrane region" description="Helical" evidence="8">
    <location>
        <begin position="231"/>
        <end position="254"/>
    </location>
</feature>
<feature type="transmembrane region" description="Helical" evidence="8">
    <location>
        <begin position="61"/>
        <end position="79"/>
    </location>
</feature>
<evidence type="ECO:0000256" key="4">
    <source>
        <dbReference type="ARBA" id="ARBA00022692"/>
    </source>
</evidence>
<sequence length="456" mass="47861">MSYMPFIVLILGIALLLFMIIKLKLNTFVSLIITAILVALGLGMNPASIADAIKTGIGSTLGELAIVFGFGAMIGRLVSDSGGSYRIAKTLIDKFGKKRLQIAIVIASFIIGMSLFFEVGLVLLTPIVFAVALEADVPFVYLGIPMAAALSATQGFLPPQPAPTAVATALGANIGEVLLFGIIVAIPAVLIAGPLFTKFAKKFVPSAFVVKKSLPAFGEVKEYKLDETPSFGLSVLTSLLPAIFMAVNTIYQLIFHGGKAVAKPSGFDAVISMLGNPMIAMVIALVFAIWSMGFHRGKKMSDVSKSIEASVKSIAMLLLVIGGGGAFKQVLIDGGVGDAVKNIMMHSSLSPIILGWLVAVILRVSLGSATVAGMTAAGLVMPLMASLNVNPVMMALAIGAGSLAASHVNDAGFWMFKEYFDLTMKQTFSIWTVLETLISIVGLIMVLILNAILGLF</sequence>
<comment type="subcellular location">
    <subcellularLocation>
        <location evidence="1">Cell membrane</location>
        <topology evidence="1">Multi-pass membrane protein</topology>
    </subcellularLocation>
</comment>
<evidence type="ECO:0000313" key="10">
    <source>
        <dbReference type="Proteomes" id="UP000031397"/>
    </source>
</evidence>
<keyword evidence="2" id="KW-0813">Transport</keyword>